<sequence length="208" mass="23214">MTSGISRSGKLEKVITQESTIHAKHDTEGSVRALNLVGLCVDFQRHLRVLPWQAYPHDSFTNLEIRILEKFVNGISLPEFRPKFVRDLPGNIMVALDLAWRVYVIHTACPFVQESSSLAFGFRQAPAAIQDTSVDVFAMEQRRSRDIGTQTAQRHWGPHSTPLLGAALLSHLSLARLSIASSMRELESTTCLEDQPSVFPTCCCDHLT</sequence>
<dbReference type="AlphaFoldDB" id="A0A183SKJ5"/>
<organism evidence="3">
    <name type="scientific">Schistocephalus solidus</name>
    <name type="common">Tapeworm</name>
    <dbReference type="NCBI Taxonomy" id="70667"/>
    <lineage>
        <taxon>Eukaryota</taxon>
        <taxon>Metazoa</taxon>
        <taxon>Spiralia</taxon>
        <taxon>Lophotrochozoa</taxon>
        <taxon>Platyhelminthes</taxon>
        <taxon>Cestoda</taxon>
        <taxon>Eucestoda</taxon>
        <taxon>Diphyllobothriidea</taxon>
        <taxon>Diphyllobothriidae</taxon>
        <taxon>Schistocephalus</taxon>
    </lineage>
</organism>
<evidence type="ECO:0000313" key="1">
    <source>
        <dbReference type="EMBL" id="VDL91128.1"/>
    </source>
</evidence>
<protein>
    <submittedName>
        <fullName evidence="1 3">Uncharacterized protein</fullName>
    </submittedName>
</protein>
<reference evidence="3" key="1">
    <citation type="submission" date="2016-06" db="UniProtKB">
        <authorList>
            <consortium name="WormBaseParasite"/>
        </authorList>
    </citation>
    <scope>IDENTIFICATION</scope>
</reference>
<dbReference type="EMBL" id="UYSU01032983">
    <property type="protein sequence ID" value="VDL91128.1"/>
    <property type="molecule type" value="Genomic_DNA"/>
</dbReference>
<dbReference type="WBParaSite" id="SSLN_0000489801-mRNA-1">
    <property type="protein sequence ID" value="SSLN_0000489801-mRNA-1"/>
    <property type="gene ID" value="SSLN_0000489801"/>
</dbReference>
<gene>
    <name evidence="1" type="ORF">SSLN_LOCUS4743</name>
</gene>
<dbReference type="Proteomes" id="UP000275846">
    <property type="component" value="Unassembled WGS sequence"/>
</dbReference>
<reference evidence="1 2" key="2">
    <citation type="submission" date="2018-11" db="EMBL/GenBank/DDBJ databases">
        <authorList>
            <consortium name="Pathogen Informatics"/>
        </authorList>
    </citation>
    <scope>NUCLEOTIDE SEQUENCE [LARGE SCALE GENOMIC DNA]</scope>
    <source>
        <strain evidence="1 2">NST_G2</strain>
    </source>
</reference>
<proteinExistence type="predicted"/>
<keyword evidence="2" id="KW-1185">Reference proteome</keyword>
<name>A0A183SKJ5_SCHSO</name>
<evidence type="ECO:0000313" key="3">
    <source>
        <dbReference type="WBParaSite" id="SSLN_0000489801-mRNA-1"/>
    </source>
</evidence>
<accession>A0A183SKJ5</accession>
<evidence type="ECO:0000313" key="2">
    <source>
        <dbReference type="Proteomes" id="UP000275846"/>
    </source>
</evidence>